<dbReference type="InterPro" id="IPR009051">
    <property type="entry name" value="Helical_ferredxn"/>
</dbReference>
<dbReference type="InterPro" id="IPR028261">
    <property type="entry name" value="DPD_II"/>
</dbReference>
<dbReference type="Pfam" id="PF14691">
    <property type="entry name" value="Fer4_20"/>
    <property type="match status" value="1"/>
</dbReference>
<organism evidence="2">
    <name type="scientific">uncultured prokaryote</name>
    <dbReference type="NCBI Taxonomy" id="198431"/>
    <lineage>
        <taxon>unclassified sequences</taxon>
        <taxon>environmental samples</taxon>
    </lineage>
</organism>
<dbReference type="SUPFAM" id="SSF46548">
    <property type="entry name" value="alpha-helical ferredoxin"/>
    <property type="match status" value="1"/>
</dbReference>
<dbReference type="AlphaFoldDB" id="A0A0H5Q348"/>
<sequence>MNFMEIINKDANKNEAGRCLRCKNARCAQACPVHTDVPVLMGLYKESRLDEAADILFANNPFSAITSQICDWSKVCYGHCILNAKKMPVNWHSIEFEIAGEALFRTDWRTGRP</sequence>
<dbReference type="PANTHER" id="PTHR42783">
    <property type="entry name" value="GLUTAMATE SYNTHASE [NADPH] SMALL CHAIN"/>
    <property type="match status" value="1"/>
</dbReference>
<dbReference type="EMBL" id="LN853631">
    <property type="protein sequence ID" value="CRY96303.1"/>
    <property type="molecule type" value="Genomic_DNA"/>
</dbReference>
<dbReference type="GO" id="GO:0051536">
    <property type="term" value="F:iron-sulfur cluster binding"/>
    <property type="evidence" value="ECO:0007669"/>
    <property type="project" value="InterPro"/>
</dbReference>
<evidence type="ECO:0000313" key="2">
    <source>
        <dbReference type="EMBL" id="CRY96303.1"/>
    </source>
</evidence>
<name>A0A0H5Q348_9ZZZZ</name>
<dbReference type="PANTHER" id="PTHR42783:SF3">
    <property type="entry name" value="GLUTAMATE SYNTHASE [NADPH] SMALL CHAIN-RELATED"/>
    <property type="match status" value="1"/>
</dbReference>
<accession>A0A0H5Q348</accession>
<reference evidence="2" key="2">
    <citation type="submission" date="2015-07" db="EMBL/GenBank/DDBJ databases">
        <title>Plasmids, circular viruses and viroids from rat gut.</title>
        <authorList>
            <person name="Jorgensen T.J."/>
            <person name="Hansen M.A."/>
            <person name="Xu Z."/>
            <person name="Tabak M.A."/>
            <person name="Sorensen S.J."/>
            <person name="Hansen L.H."/>
        </authorList>
    </citation>
    <scope>NUCLEOTIDE SEQUENCE</scope>
    <source>
        <strain evidence="2">RGFK1050</strain>
    </source>
</reference>
<protein>
    <recommendedName>
        <fullName evidence="1">Dihydroprymidine dehydrogenase domain-containing protein</fullName>
    </recommendedName>
</protein>
<reference evidence="2" key="1">
    <citation type="submission" date="2015-06" db="EMBL/GenBank/DDBJ databases">
        <authorList>
            <person name="Joergensen T."/>
        </authorList>
    </citation>
    <scope>NUCLEOTIDE SEQUENCE</scope>
    <source>
        <strain evidence="2">RGFK1050</strain>
    </source>
</reference>
<dbReference type="Gene3D" id="1.10.1060.10">
    <property type="entry name" value="Alpha-helical ferredoxin"/>
    <property type="match status" value="1"/>
</dbReference>
<proteinExistence type="predicted"/>
<evidence type="ECO:0000259" key="1">
    <source>
        <dbReference type="Pfam" id="PF14691"/>
    </source>
</evidence>
<feature type="domain" description="Dihydroprymidine dehydrogenase" evidence="1">
    <location>
        <begin position="7"/>
        <end position="96"/>
    </location>
</feature>